<keyword evidence="1" id="KW-0596">Phosphopantetheine</keyword>
<proteinExistence type="predicted"/>
<dbReference type="Proteomes" id="UP001218218">
    <property type="component" value="Unassembled WGS sequence"/>
</dbReference>
<organism evidence="4 5">
    <name type="scientific">Mycena albidolilacea</name>
    <dbReference type="NCBI Taxonomy" id="1033008"/>
    <lineage>
        <taxon>Eukaryota</taxon>
        <taxon>Fungi</taxon>
        <taxon>Dikarya</taxon>
        <taxon>Basidiomycota</taxon>
        <taxon>Agaricomycotina</taxon>
        <taxon>Agaricomycetes</taxon>
        <taxon>Agaricomycetidae</taxon>
        <taxon>Agaricales</taxon>
        <taxon>Marasmiineae</taxon>
        <taxon>Mycenaceae</taxon>
        <taxon>Mycena</taxon>
    </lineage>
</organism>
<sequence>MSAASVPMAGAAGVMLALFPASSGLIVSGLKPQTPATRLNPANVWKAIVDTKATYAFLLQPFIYIFSEDPEKRKILAQLKGVVRCFGGGPLKKAVGDQLALEGANLLSFFGSSEGGLMSKVVIDNRGPDWEFFSFYSLVNPESIPQENSDLSEFTGPFHRPTQTNTVHNNVPAFTTEDLLLPHPEKPGFWKYVCRKDDQVRLYNGMKINTPAFEVILVSDPLIRGAVIFSNSLTIGGIIDPVPEYVAKSDLSFPEEAKKFKSLIW</sequence>
<dbReference type="SUPFAM" id="SSF56801">
    <property type="entry name" value="Acetyl-CoA synthetase-like"/>
    <property type="match status" value="1"/>
</dbReference>
<dbReference type="Gene3D" id="3.40.50.12780">
    <property type="entry name" value="N-terminal domain of ligase-like"/>
    <property type="match status" value="1"/>
</dbReference>
<dbReference type="AlphaFoldDB" id="A0AAD7EXJ6"/>
<dbReference type="PANTHER" id="PTHR43439">
    <property type="entry name" value="PHENYLACETATE-COENZYME A LIGASE"/>
    <property type="match status" value="1"/>
</dbReference>
<accession>A0AAD7EXJ6</accession>
<evidence type="ECO:0000313" key="4">
    <source>
        <dbReference type="EMBL" id="KAJ7356732.1"/>
    </source>
</evidence>
<keyword evidence="5" id="KW-1185">Reference proteome</keyword>
<protein>
    <submittedName>
        <fullName evidence="4">Uncharacterized protein</fullName>
    </submittedName>
</protein>
<dbReference type="InterPro" id="IPR042099">
    <property type="entry name" value="ANL_N_sf"/>
</dbReference>
<evidence type="ECO:0000256" key="2">
    <source>
        <dbReference type="ARBA" id="ARBA00022553"/>
    </source>
</evidence>
<feature type="chain" id="PRO_5042194291" evidence="3">
    <location>
        <begin position="25"/>
        <end position="265"/>
    </location>
</feature>
<keyword evidence="2" id="KW-0597">Phosphoprotein</keyword>
<keyword evidence="3" id="KW-0732">Signal</keyword>
<reference evidence="4" key="1">
    <citation type="submission" date="2023-03" db="EMBL/GenBank/DDBJ databases">
        <title>Massive genome expansion in bonnet fungi (Mycena s.s.) driven by repeated elements and novel gene families across ecological guilds.</title>
        <authorList>
            <consortium name="Lawrence Berkeley National Laboratory"/>
            <person name="Harder C.B."/>
            <person name="Miyauchi S."/>
            <person name="Viragh M."/>
            <person name="Kuo A."/>
            <person name="Thoen E."/>
            <person name="Andreopoulos B."/>
            <person name="Lu D."/>
            <person name="Skrede I."/>
            <person name="Drula E."/>
            <person name="Henrissat B."/>
            <person name="Morin E."/>
            <person name="Kohler A."/>
            <person name="Barry K."/>
            <person name="LaButti K."/>
            <person name="Morin E."/>
            <person name="Salamov A."/>
            <person name="Lipzen A."/>
            <person name="Mereny Z."/>
            <person name="Hegedus B."/>
            <person name="Baldrian P."/>
            <person name="Stursova M."/>
            <person name="Weitz H."/>
            <person name="Taylor A."/>
            <person name="Grigoriev I.V."/>
            <person name="Nagy L.G."/>
            <person name="Martin F."/>
            <person name="Kauserud H."/>
        </authorList>
    </citation>
    <scope>NUCLEOTIDE SEQUENCE</scope>
    <source>
        <strain evidence="4">CBHHK002</strain>
    </source>
</reference>
<feature type="signal peptide" evidence="3">
    <location>
        <begin position="1"/>
        <end position="24"/>
    </location>
</feature>
<dbReference type="InterPro" id="IPR051414">
    <property type="entry name" value="Adenylate-forming_Reductase"/>
</dbReference>
<gene>
    <name evidence="4" type="ORF">DFH08DRAFT_1047596</name>
</gene>
<evidence type="ECO:0000256" key="3">
    <source>
        <dbReference type="SAM" id="SignalP"/>
    </source>
</evidence>
<name>A0AAD7EXJ6_9AGAR</name>
<dbReference type="EMBL" id="JARIHO010000008">
    <property type="protein sequence ID" value="KAJ7356732.1"/>
    <property type="molecule type" value="Genomic_DNA"/>
</dbReference>
<evidence type="ECO:0000256" key="1">
    <source>
        <dbReference type="ARBA" id="ARBA00022450"/>
    </source>
</evidence>
<dbReference type="PANTHER" id="PTHR43439:SF2">
    <property type="entry name" value="ENZYME, PUTATIVE (JCVI)-RELATED"/>
    <property type="match status" value="1"/>
</dbReference>
<evidence type="ECO:0000313" key="5">
    <source>
        <dbReference type="Proteomes" id="UP001218218"/>
    </source>
</evidence>
<comment type="caution">
    <text evidence="4">The sequence shown here is derived from an EMBL/GenBank/DDBJ whole genome shotgun (WGS) entry which is preliminary data.</text>
</comment>